<reference evidence="7" key="1">
    <citation type="journal article" date="2019" name="Nat. Commun.">
        <title>Genome-wide association mapping of date palm fruit traits.</title>
        <authorList>
            <person name="Hazzouri K.M."/>
            <person name="Gros-Balthazard M."/>
            <person name="Flowers J.M."/>
            <person name="Copetti D."/>
            <person name="Lemansour A."/>
            <person name="Lebrun M."/>
            <person name="Masmoudi K."/>
            <person name="Ferrand S."/>
            <person name="Dhar M.I."/>
            <person name="Fresquez Z.A."/>
            <person name="Rosas U."/>
            <person name="Zhang J."/>
            <person name="Talag J."/>
            <person name="Lee S."/>
            <person name="Kudrna D."/>
            <person name="Powell R.F."/>
            <person name="Leitch I.J."/>
            <person name="Krueger R.R."/>
            <person name="Wing R.A."/>
            <person name="Amiri K.M.A."/>
            <person name="Purugganan M.D."/>
        </authorList>
    </citation>
    <scope>NUCLEOTIDE SEQUENCE [LARGE SCALE GENOMIC DNA]</scope>
    <source>
        <strain evidence="7">cv. Khalas</strain>
    </source>
</reference>
<dbReference type="OrthoDB" id="590488at2759"/>
<dbReference type="AlphaFoldDB" id="A0A8B7BVD5"/>
<dbReference type="GeneID" id="103704617"/>
<dbReference type="Proteomes" id="UP000228380">
    <property type="component" value="Chromosome 5"/>
</dbReference>
<organism evidence="7 8">
    <name type="scientific">Phoenix dactylifera</name>
    <name type="common">Date palm</name>
    <dbReference type="NCBI Taxonomy" id="42345"/>
    <lineage>
        <taxon>Eukaryota</taxon>
        <taxon>Viridiplantae</taxon>
        <taxon>Streptophyta</taxon>
        <taxon>Embryophyta</taxon>
        <taxon>Tracheophyta</taxon>
        <taxon>Spermatophyta</taxon>
        <taxon>Magnoliopsida</taxon>
        <taxon>Liliopsida</taxon>
        <taxon>Arecaceae</taxon>
        <taxon>Coryphoideae</taxon>
        <taxon>Phoeniceae</taxon>
        <taxon>Phoenix</taxon>
    </lineage>
</organism>
<gene>
    <name evidence="8" type="primary">LOC103704617</name>
</gene>
<protein>
    <submittedName>
        <fullName evidence="8">B3 domain-containing protein Os12g0592300-like</fullName>
    </submittedName>
</protein>
<keyword evidence="5" id="KW-0539">Nucleus</keyword>
<evidence type="ECO:0000313" key="7">
    <source>
        <dbReference type="Proteomes" id="UP000228380"/>
    </source>
</evidence>
<dbReference type="PROSITE" id="PS50863">
    <property type="entry name" value="B3"/>
    <property type="match status" value="4"/>
</dbReference>
<dbReference type="GO" id="GO:0003677">
    <property type="term" value="F:DNA binding"/>
    <property type="evidence" value="ECO:0007669"/>
    <property type="project" value="UniProtKB-KW"/>
</dbReference>
<dbReference type="GO" id="GO:0005634">
    <property type="term" value="C:nucleus"/>
    <property type="evidence" value="ECO:0007669"/>
    <property type="project" value="UniProtKB-SubCell"/>
</dbReference>
<keyword evidence="4" id="KW-0804">Transcription</keyword>
<dbReference type="InterPro" id="IPR003340">
    <property type="entry name" value="B3_DNA-bd"/>
</dbReference>
<dbReference type="PANTHER" id="PTHR31391:SF4">
    <property type="entry name" value="B3 DOMAIN-CONTAINING PROTEIN OS03G0184500"/>
    <property type="match status" value="1"/>
</dbReference>
<proteinExistence type="predicted"/>
<dbReference type="CDD" id="cd10017">
    <property type="entry name" value="B3_DNA"/>
    <property type="match status" value="4"/>
</dbReference>
<keyword evidence="3" id="KW-0238">DNA-binding</keyword>
<evidence type="ECO:0000256" key="3">
    <source>
        <dbReference type="ARBA" id="ARBA00023125"/>
    </source>
</evidence>
<dbReference type="RefSeq" id="XP_008786201.2">
    <property type="nucleotide sequence ID" value="XM_008787979.4"/>
</dbReference>
<feature type="domain" description="TF-B3" evidence="6">
    <location>
        <begin position="17"/>
        <end position="110"/>
    </location>
</feature>
<dbReference type="SMART" id="SM01019">
    <property type="entry name" value="B3"/>
    <property type="match status" value="4"/>
</dbReference>
<dbReference type="Pfam" id="PF02362">
    <property type="entry name" value="B3"/>
    <property type="match status" value="4"/>
</dbReference>
<dbReference type="Gene3D" id="2.40.330.10">
    <property type="entry name" value="DNA-binding pseudobarrel domain"/>
    <property type="match status" value="4"/>
</dbReference>
<keyword evidence="2" id="KW-0805">Transcription regulation</keyword>
<feature type="domain" description="TF-B3" evidence="6">
    <location>
        <begin position="177"/>
        <end position="273"/>
    </location>
</feature>
<evidence type="ECO:0000256" key="1">
    <source>
        <dbReference type="ARBA" id="ARBA00004123"/>
    </source>
</evidence>
<accession>A0A8B7BVD5</accession>
<dbReference type="KEGG" id="pda:103704617"/>
<sequence length="649" mass="75507">MDPCPEMVQDRDGGAQKPEFFKVLMHGFEEELRIPPAFIKYIIDLRGKRATLISPLGKSWSVRIHGHNRNMCFREGWPEFARAHDLKMGFFMVFSYEGGGTFSFRVFDTNASLKNYGPIGVQTVGHEDINQDLNSKNDSEDMIQRPEMQVSIRQMRMKDGGEMSTERKCSYCSRRKSFEAIIKDQNLSKNYMNIPASFRESNHIATNQEVILEDVEGRSWRVRICNRGTKGVHLAQGWQEFCADTGLEEGDKCIFELASMKDNKMLVRIFKRSSGMEQRCSRCMNWEEHCYWDHFEKTRIHFLKVMDGDFSHRMTIPKKFVKNFKEELSQNIQLKGPSGNLWHVRLSNDAEDMIFDDGWKQFVEDHYIKEDDHLVFKYNGNLCFSVLIFDQNGCEKEACYFVKDPKDKANESCQSGKEIMDDSLEIIHEFLPPKAHSPCSSKIFCNDRKQMRRLSAPRKLPQVNDDISDNILSVKSTNPKRKIRDDNFSSDSVNENEQIVKSTKVKKQRTKKEFQLILRRLVTEEGKAQAQLKARSFQPTHPFFRKLMKPTHVRKKFFLTIPNCFAAEHLPRENQKIALRLPHGKKIWSMSYLHYVGYSGLGKQWKQFALDNNLEEGDVCVFELTGELVMDVHIFRAVNDTTLPSRVSN</sequence>
<dbReference type="PANTHER" id="PTHR31391">
    <property type="entry name" value="B3 DOMAIN-CONTAINING PROTEIN OS11G0197600-RELATED"/>
    <property type="match status" value="1"/>
</dbReference>
<evidence type="ECO:0000313" key="8">
    <source>
        <dbReference type="RefSeq" id="XP_008786201.2"/>
    </source>
</evidence>
<name>A0A8B7BVD5_PHODC</name>
<comment type="subcellular location">
    <subcellularLocation>
        <location evidence="1">Nucleus</location>
    </subcellularLocation>
</comment>
<evidence type="ECO:0000256" key="2">
    <source>
        <dbReference type="ARBA" id="ARBA00023015"/>
    </source>
</evidence>
<feature type="domain" description="TF-B3" evidence="6">
    <location>
        <begin position="299"/>
        <end position="392"/>
    </location>
</feature>
<reference evidence="8" key="2">
    <citation type="submission" date="2025-08" db="UniProtKB">
        <authorList>
            <consortium name="RefSeq"/>
        </authorList>
    </citation>
    <scope>IDENTIFICATION</scope>
    <source>
        <tissue evidence="8">Young leaves</tissue>
    </source>
</reference>
<dbReference type="InterPro" id="IPR015300">
    <property type="entry name" value="DNA-bd_pseudobarrel_sf"/>
</dbReference>
<dbReference type="InterPro" id="IPR044837">
    <property type="entry name" value="REM16-like"/>
</dbReference>
<evidence type="ECO:0000259" key="6">
    <source>
        <dbReference type="PROSITE" id="PS50863"/>
    </source>
</evidence>
<keyword evidence="7" id="KW-1185">Reference proteome</keyword>
<dbReference type="SUPFAM" id="SSF101936">
    <property type="entry name" value="DNA-binding pseudobarrel domain"/>
    <property type="match status" value="4"/>
</dbReference>
<evidence type="ECO:0000256" key="4">
    <source>
        <dbReference type="ARBA" id="ARBA00023163"/>
    </source>
</evidence>
<evidence type="ECO:0000256" key="5">
    <source>
        <dbReference type="ARBA" id="ARBA00023242"/>
    </source>
</evidence>
<feature type="domain" description="TF-B3" evidence="6">
    <location>
        <begin position="544"/>
        <end position="638"/>
    </location>
</feature>